<comment type="caution">
    <text evidence="2">The sequence shown here is derived from an EMBL/GenBank/DDBJ whole genome shotgun (WGS) entry which is preliminary data.</text>
</comment>
<accession>J9H1Y6</accession>
<dbReference type="SMART" id="SM00873">
    <property type="entry name" value="B3_4"/>
    <property type="match status" value="1"/>
</dbReference>
<reference evidence="2" key="1">
    <citation type="journal article" date="2012" name="PLoS ONE">
        <title>Gene sets for utilization of primary and secondary nutrition supplies in the distal gut of endangered iberian lynx.</title>
        <authorList>
            <person name="Alcaide M."/>
            <person name="Messina E."/>
            <person name="Richter M."/>
            <person name="Bargiela R."/>
            <person name="Peplies J."/>
            <person name="Huws S.A."/>
            <person name="Newbold C.J."/>
            <person name="Golyshin P.N."/>
            <person name="Simon M.A."/>
            <person name="Lopez G."/>
            <person name="Yakimov M.M."/>
            <person name="Ferrer M."/>
        </authorList>
    </citation>
    <scope>NUCLEOTIDE SEQUENCE</scope>
</reference>
<keyword evidence="2" id="KW-0436">Ligase</keyword>
<dbReference type="InterPro" id="IPR020825">
    <property type="entry name" value="Phe-tRNA_synthase-like_B3/B4"/>
</dbReference>
<feature type="domain" description="B3/B4 tRNA-binding" evidence="1">
    <location>
        <begin position="62"/>
        <end position="212"/>
    </location>
</feature>
<dbReference type="EMBL" id="AMCI01000313">
    <property type="protein sequence ID" value="EJX09818.1"/>
    <property type="molecule type" value="Genomic_DNA"/>
</dbReference>
<dbReference type="PANTHER" id="PTHR39209">
    <property type="match status" value="1"/>
</dbReference>
<evidence type="ECO:0000313" key="2">
    <source>
        <dbReference type="EMBL" id="EJX09818.1"/>
    </source>
</evidence>
<dbReference type="Pfam" id="PF03483">
    <property type="entry name" value="B3_4"/>
    <property type="match status" value="1"/>
</dbReference>
<gene>
    <name evidence="2" type="ORF">EVA_02077</name>
</gene>
<dbReference type="GO" id="GO:0004826">
    <property type="term" value="F:phenylalanine-tRNA ligase activity"/>
    <property type="evidence" value="ECO:0007669"/>
    <property type="project" value="UniProtKB-EC"/>
</dbReference>
<dbReference type="AlphaFoldDB" id="J9H1Y6"/>
<dbReference type="InterPro" id="IPR005146">
    <property type="entry name" value="B3/B4_tRNA-bd"/>
</dbReference>
<dbReference type="SUPFAM" id="SSF56037">
    <property type="entry name" value="PheT/TilS domain"/>
    <property type="match status" value="1"/>
</dbReference>
<protein>
    <submittedName>
        <fullName evidence="2">B3/4 domain-containing protein</fullName>
        <ecNumber evidence="2">6.1.1.20</ecNumber>
    </submittedName>
</protein>
<dbReference type="GO" id="GO:0003723">
    <property type="term" value="F:RNA binding"/>
    <property type="evidence" value="ECO:0007669"/>
    <property type="project" value="InterPro"/>
</dbReference>
<organism evidence="2">
    <name type="scientific">gut metagenome</name>
    <dbReference type="NCBI Taxonomy" id="749906"/>
    <lineage>
        <taxon>unclassified sequences</taxon>
        <taxon>metagenomes</taxon>
        <taxon>organismal metagenomes</taxon>
    </lineage>
</organism>
<dbReference type="Gene3D" id="3.50.40.10">
    <property type="entry name" value="Phenylalanyl-trna Synthetase, Chain B, domain 3"/>
    <property type="match status" value="1"/>
</dbReference>
<proteinExistence type="predicted"/>
<evidence type="ECO:0000259" key="1">
    <source>
        <dbReference type="SMART" id="SM00873"/>
    </source>
</evidence>
<name>J9H1Y6_9ZZZZ</name>
<sequence length="223" mass="24640">MIEIQISDAFHAICPQFIGAAIEAEVTNSPTSEALWKEIEAYIEQLRSQYTPTTIKDRSGILATRQAYKKAGKDPSRYRPACEQLARRVLQGKDLYSVDSLVDLVNLASLFSGYSTAALDREKISGNRLTLDIGTEGEPYEGIGRGPLNIANLPVYHDKIGGVATPTSDNVRTMMSPETQHLVVLINGYDGDKANLEATVQLTQDLLRRFAQSDGGQCQYYHR</sequence>
<dbReference type="PANTHER" id="PTHR39209:SF2">
    <property type="entry name" value="CYTOPLASMIC PROTEIN"/>
    <property type="match status" value="1"/>
</dbReference>
<dbReference type="EC" id="6.1.1.20" evidence="2"/>